<sequence length="444" mass="49360">MRIAIVGTGIAGMGAAWALNQRHDIKVFEADSRPGGHANTVDIEVEGRQISVDTGFIVYNDRNYPHLKQLFRALGVMTEPSDMSFAVSLQDGRREYAGSLPGLFAQPANALRLSHWEMIRDLLRFYREAPSLLEGNDTFDGSLGDYLRRHDYGRAFVADHLLPMAAAIWSCPAGRMLDFPAKSFVKFLYNHGLMLVKGRPQWRTVTGGSRAYVRRLTQSFRHRLRLSTPVVSARRDAAGVWITTAQGEMERFDHVVLASHGDQALQILGADADVAEREILGTFAYSRNRAILHRDPALMPRRRAVWSSWNYLSNPHGGMESNVSVTYWMNRLQNIKAPDIFLSLNPLRDPDPSLVHAEFAYDHPMFDSRAVAAQARLPEVQGARRTWFCGSYCGYGFHEDALEAGLAVAEALDAPVPWRDTVVPASPAALTAAPLPETTAMAAE</sequence>
<dbReference type="InterPro" id="IPR002937">
    <property type="entry name" value="Amino_oxidase"/>
</dbReference>
<dbReference type="AlphaFoldDB" id="A0A369T7U1"/>
<reference evidence="2 3" key="1">
    <citation type="submission" date="2018-07" db="EMBL/GenBank/DDBJ databases">
        <title>Venubactetium sediminum gen. nov., sp. nov., isolated from a marine solar saltern.</title>
        <authorList>
            <person name="Wang S."/>
        </authorList>
    </citation>
    <scope>NUCLEOTIDE SEQUENCE [LARGE SCALE GENOMIC DNA]</scope>
    <source>
        <strain evidence="2 3">WD2A32</strain>
    </source>
</reference>
<dbReference type="PANTHER" id="PTHR42923:SF17">
    <property type="entry name" value="AMINE OXIDASE DOMAIN-CONTAINING PROTEIN"/>
    <property type="match status" value="1"/>
</dbReference>
<keyword evidence="3" id="KW-1185">Reference proteome</keyword>
<protein>
    <submittedName>
        <fullName evidence="2">NAD/FAD-binding protein</fullName>
    </submittedName>
</protein>
<accession>A0A369T7U1</accession>
<dbReference type="Gene3D" id="3.50.50.60">
    <property type="entry name" value="FAD/NAD(P)-binding domain"/>
    <property type="match status" value="1"/>
</dbReference>
<dbReference type="InterPro" id="IPR036188">
    <property type="entry name" value="FAD/NAD-bd_sf"/>
</dbReference>
<dbReference type="Pfam" id="PF01593">
    <property type="entry name" value="Amino_oxidase"/>
    <property type="match status" value="1"/>
</dbReference>
<name>A0A369T7U1_9PROT</name>
<evidence type="ECO:0000313" key="2">
    <source>
        <dbReference type="EMBL" id="RDD61391.1"/>
    </source>
</evidence>
<dbReference type="PANTHER" id="PTHR42923">
    <property type="entry name" value="PROTOPORPHYRINOGEN OXIDASE"/>
    <property type="match status" value="1"/>
</dbReference>
<organism evidence="2 3">
    <name type="scientific">Ferruginivarius sediminum</name>
    <dbReference type="NCBI Taxonomy" id="2661937"/>
    <lineage>
        <taxon>Bacteria</taxon>
        <taxon>Pseudomonadati</taxon>
        <taxon>Pseudomonadota</taxon>
        <taxon>Alphaproteobacteria</taxon>
        <taxon>Rhodospirillales</taxon>
        <taxon>Rhodospirillaceae</taxon>
        <taxon>Ferruginivarius</taxon>
    </lineage>
</organism>
<dbReference type="RefSeq" id="WP_114582643.1">
    <property type="nucleotide sequence ID" value="NZ_QPMH01000012.1"/>
</dbReference>
<dbReference type="GO" id="GO:0016491">
    <property type="term" value="F:oxidoreductase activity"/>
    <property type="evidence" value="ECO:0007669"/>
    <property type="project" value="InterPro"/>
</dbReference>
<dbReference type="SUPFAM" id="SSF51905">
    <property type="entry name" value="FAD/NAD(P)-binding domain"/>
    <property type="match status" value="1"/>
</dbReference>
<comment type="caution">
    <text evidence="2">The sequence shown here is derived from an EMBL/GenBank/DDBJ whole genome shotgun (WGS) entry which is preliminary data.</text>
</comment>
<dbReference type="Proteomes" id="UP000253941">
    <property type="component" value="Unassembled WGS sequence"/>
</dbReference>
<evidence type="ECO:0000313" key="3">
    <source>
        <dbReference type="Proteomes" id="UP000253941"/>
    </source>
</evidence>
<feature type="domain" description="Amine oxidase" evidence="1">
    <location>
        <begin position="10"/>
        <end position="264"/>
    </location>
</feature>
<dbReference type="Gene3D" id="3.30.70.1990">
    <property type="match status" value="1"/>
</dbReference>
<evidence type="ECO:0000259" key="1">
    <source>
        <dbReference type="Pfam" id="PF01593"/>
    </source>
</evidence>
<gene>
    <name evidence="2" type="ORF">DRB17_12990</name>
</gene>
<proteinExistence type="predicted"/>
<dbReference type="EMBL" id="QPMH01000012">
    <property type="protein sequence ID" value="RDD61391.1"/>
    <property type="molecule type" value="Genomic_DNA"/>
</dbReference>
<dbReference type="InterPro" id="IPR050464">
    <property type="entry name" value="Zeta_carotene_desat/Oxidored"/>
</dbReference>
<dbReference type="Gene3D" id="1.10.405.20">
    <property type="match status" value="1"/>
</dbReference>